<evidence type="ECO:0000256" key="1">
    <source>
        <dbReference type="SAM" id="Phobius"/>
    </source>
</evidence>
<feature type="transmembrane region" description="Helical" evidence="1">
    <location>
        <begin position="94"/>
        <end position="116"/>
    </location>
</feature>
<feature type="transmembrane region" description="Helical" evidence="1">
    <location>
        <begin position="144"/>
        <end position="163"/>
    </location>
</feature>
<proteinExistence type="predicted"/>
<dbReference type="AlphaFoldDB" id="Q5VJ15"/>
<feature type="transmembrane region" description="Helical" evidence="1">
    <location>
        <begin position="54"/>
        <end position="74"/>
    </location>
</feature>
<dbReference type="PROSITE" id="PS51257">
    <property type="entry name" value="PROKAR_LIPOPROTEIN"/>
    <property type="match status" value="1"/>
</dbReference>
<reference evidence="2" key="1">
    <citation type="journal article" date="2005" name="Appl. Environ. Microbiol.">
        <title>Identification and characterization of putative virulence genes and gene clusters in Aeromonas hydrophila PPD134/91.</title>
        <authorList>
            <person name="Yu H.B."/>
            <person name="Zhang Y.L."/>
            <person name="Lau Y.L."/>
            <person name="Yao F."/>
            <person name="Vilches S."/>
            <person name="Merino S."/>
            <person name="Tomas J.M."/>
            <person name="Howard S.P."/>
            <person name="Leung K.Y."/>
        </authorList>
    </citation>
    <scope>NUCLEOTIDE SEQUENCE</scope>
    <source>
        <strain evidence="2">PPD134/91</strain>
    </source>
</reference>
<keyword evidence="1" id="KW-1133">Transmembrane helix</keyword>
<keyword evidence="1" id="KW-0812">Transmembrane</keyword>
<keyword evidence="1" id="KW-0472">Membrane</keyword>
<accession>Q5VJ15</accession>
<sequence length="167" mass="18897">MEKITFSECIYSGILWGMLNEKILTITILAILGCSMLSKWAIRDVINKRVNKYTWLALILLSLTLLFSGTLLEVKTPDLLSEQCGSYAEIGIKFVVKVFDVFLLGILLLTTSFLMANIITEGQEKRNFDIQNKIYHQTLSTRKILIIIITTALATNISTWIVFSITN</sequence>
<name>Q5VJ15_AERHY</name>
<evidence type="ECO:0000313" key="2">
    <source>
        <dbReference type="EMBL" id="AAS46714.1"/>
    </source>
</evidence>
<organism evidence="2">
    <name type="scientific">Aeromonas hydrophila</name>
    <dbReference type="NCBI Taxonomy" id="644"/>
    <lineage>
        <taxon>Bacteria</taxon>
        <taxon>Pseudomonadati</taxon>
        <taxon>Pseudomonadota</taxon>
        <taxon>Gammaproteobacteria</taxon>
        <taxon>Aeromonadales</taxon>
        <taxon>Aeromonadaceae</taxon>
        <taxon>Aeromonas</taxon>
    </lineage>
</organism>
<protein>
    <submittedName>
        <fullName evidence="2">Uncharacterized protein</fullName>
    </submittedName>
</protein>
<dbReference type="EMBL" id="AY442269">
    <property type="protein sequence ID" value="AAS46714.1"/>
    <property type="molecule type" value="Genomic_DNA"/>
</dbReference>